<comment type="caution">
    <text evidence="2">The sequence shown here is derived from an EMBL/GenBank/DDBJ whole genome shotgun (WGS) entry which is preliminary data.</text>
</comment>
<name>A0AA38WG63_9ASTR</name>
<organism evidence="2 3">
    <name type="scientific">Centaurea solstitialis</name>
    <name type="common">yellow star-thistle</name>
    <dbReference type="NCBI Taxonomy" id="347529"/>
    <lineage>
        <taxon>Eukaryota</taxon>
        <taxon>Viridiplantae</taxon>
        <taxon>Streptophyta</taxon>
        <taxon>Embryophyta</taxon>
        <taxon>Tracheophyta</taxon>
        <taxon>Spermatophyta</taxon>
        <taxon>Magnoliopsida</taxon>
        <taxon>eudicotyledons</taxon>
        <taxon>Gunneridae</taxon>
        <taxon>Pentapetalae</taxon>
        <taxon>asterids</taxon>
        <taxon>campanulids</taxon>
        <taxon>Asterales</taxon>
        <taxon>Asteraceae</taxon>
        <taxon>Carduoideae</taxon>
        <taxon>Cardueae</taxon>
        <taxon>Centaureinae</taxon>
        <taxon>Centaurea</taxon>
    </lineage>
</organism>
<feature type="compositionally biased region" description="Pro residues" evidence="1">
    <location>
        <begin position="184"/>
        <end position="201"/>
    </location>
</feature>
<feature type="compositionally biased region" description="Low complexity" evidence="1">
    <location>
        <begin position="156"/>
        <end position="183"/>
    </location>
</feature>
<dbReference type="EMBL" id="JARYMX010000005">
    <property type="protein sequence ID" value="KAJ9547191.1"/>
    <property type="molecule type" value="Genomic_DNA"/>
</dbReference>
<evidence type="ECO:0000313" key="3">
    <source>
        <dbReference type="Proteomes" id="UP001172457"/>
    </source>
</evidence>
<feature type="region of interest" description="Disordered" evidence="1">
    <location>
        <begin position="64"/>
        <end position="201"/>
    </location>
</feature>
<dbReference type="Proteomes" id="UP001172457">
    <property type="component" value="Chromosome 5"/>
</dbReference>
<keyword evidence="3" id="KW-1185">Reference proteome</keyword>
<dbReference type="AlphaFoldDB" id="A0AA38WG63"/>
<proteinExistence type="predicted"/>
<gene>
    <name evidence="2" type="ORF">OSB04_019734</name>
</gene>
<evidence type="ECO:0000256" key="1">
    <source>
        <dbReference type="SAM" id="MobiDB-lite"/>
    </source>
</evidence>
<sequence>MILENKQGHLCCPQLTKEERLVNVLAVKNKEIHRNLRSDLVEHIWPLGSGWKLTSLIASLSLSSTMSQETDPSEHPSQGSSEHHSGAPRSLAAVREQDTSSDSDADSHRAPSRSATSVRPYGPETQYGLRGRVTARKSVPLPTQWHFRIPSGDGAGPSRVRGQGGSSSSSSSSSSSPPSSRTRTPPPVARPPPIARPPLVA</sequence>
<protein>
    <submittedName>
        <fullName evidence="2">Uncharacterized protein</fullName>
    </submittedName>
</protein>
<accession>A0AA38WG63</accession>
<reference evidence="2" key="1">
    <citation type="submission" date="2023-03" db="EMBL/GenBank/DDBJ databases">
        <title>Chromosome-scale reference genome and RAD-based genetic map of yellow starthistle (Centaurea solstitialis) reveal putative structural variation and QTLs associated with invader traits.</title>
        <authorList>
            <person name="Reatini B."/>
            <person name="Cang F.A."/>
            <person name="Jiang Q."/>
            <person name="Mckibben M.T.W."/>
            <person name="Barker M.S."/>
            <person name="Rieseberg L.H."/>
            <person name="Dlugosch K.M."/>
        </authorList>
    </citation>
    <scope>NUCLEOTIDE SEQUENCE</scope>
    <source>
        <strain evidence="2">CAN-66</strain>
        <tissue evidence="2">Leaf</tissue>
    </source>
</reference>
<evidence type="ECO:0000313" key="2">
    <source>
        <dbReference type="EMBL" id="KAJ9547191.1"/>
    </source>
</evidence>